<reference evidence="1" key="1">
    <citation type="journal article" date="2020" name="Nature">
        <title>Giant virus diversity and host interactions through global metagenomics.</title>
        <authorList>
            <person name="Schulz F."/>
            <person name="Roux S."/>
            <person name="Paez-Espino D."/>
            <person name="Jungbluth S."/>
            <person name="Walsh D.A."/>
            <person name="Denef V.J."/>
            <person name="McMahon K.D."/>
            <person name="Konstantinidis K.T."/>
            <person name="Eloe-Fadrosh E.A."/>
            <person name="Kyrpides N.C."/>
            <person name="Woyke T."/>
        </authorList>
    </citation>
    <scope>NUCLEOTIDE SEQUENCE</scope>
    <source>
        <strain evidence="1">GVMAG-M-3300010158-55</strain>
    </source>
</reference>
<evidence type="ECO:0000313" key="1">
    <source>
        <dbReference type="EMBL" id="QHS88163.1"/>
    </source>
</evidence>
<proteinExistence type="predicted"/>
<dbReference type="AlphaFoldDB" id="A0A6C0B9M4"/>
<name>A0A6C0B9M4_9ZZZZ</name>
<organism evidence="1">
    <name type="scientific">viral metagenome</name>
    <dbReference type="NCBI Taxonomy" id="1070528"/>
    <lineage>
        <taxon>unclassified sequences</taxon>
        <taxon>metagenomes</taxon>
        <taxon>organismal metagenomes</taxon>
    </lineage>
</organism>
<sequence>MNEICTHIKKFNDMPNKYERFEIQIDPTMYECPPEVNEDMKNLTYGIEYNSELTIPIRLLFFTKTQNDCLDRFHIVMTLLRYMLQFPNTLTSVQIDFAFTSVPKELPKQKNEVIGPSTLNTGYTTGNQIVVYREEEWLKVFIHECMHLFLYDLELRDKPTILYSLFPISKQINVNESYCELWARILNCCVISVMNHISLEQLLEKEKKHSSEQLIKVLRYMKLTYPQLMDKTTDYKEETNAFAYLVVPAILIQDPYQFVVWCKQHNENMLPIQSSPAYVKLIQSKYKSQDFLQSTNSSLSTKMSINNIHL</sequence>
<accession>A0A6C0B9M4</accession>
<dbReference type="EMBL" id="MN739094">
    <property type="protein sequence ID" value="QHS88163.1"/>
    <property type="molecule type" value="Genomic_DNA"/>
</dbReference>
<protein>
    <submittedName>
        <fullName evidence="1">Uncharacterized protein</fullName>
    </submittedName>
</protein>